<organism evidence="7 8">
    <name type="scientific">Holospora obtusa F1</name>
    <dbReference type="NCBI Taxonomy" id="1399147"/>
    <lineage>
        <taxon>Bacteria</taxon>
        <taxon>Pseudomonadati</taxon>
        <taxon>Pseudomonadota</taxon>
        <taxon>Alphaproteobacteria</taxon>
        <taxon>Holosporales</taxon>
        <taxon>Holosporaceae</taxon>
        <taxon>Holospora</taxon>
    </lineage>
</organism>
<dbReference type="CDD" id="cd00473">
    <property type="entry name" value="bS6"/>
    <property type="match status" value="1"/>
</dbReference>
<dbReference type="InterPro" id="IPR020814">
    <property type="entry name" value="Ribosomal_S6_plastid/chlpt"/>
</dbReference>
<dbReference type="GO" id="GO:0003735">
    <property type="term" value="F:structural constituent of ribosome"/>
    <property type="evidence" value="ECO:0007669"/>
    <property type="project" value="InterPro"/>
</dbReference>
<evidence type="ECO:0000256" key="2">
    <source>
        <dbReference type="ARBA" id="ARBA00022980"/>
    </source>
</evidence>
<reference evidence="7 8" key="1">
    <citation type="journal article" date="2014" name="FEMS Microbiol. Lett.">
        <title>Draft genome sequences of three Holospora species (Holospora obtusa, Holospora undulata, and Holospora elegans), endonuclear symbiotic bacteria of the ciliate Paramecium caudatum.</title>
        <authorList>
            <person name="Dohra H."/>
            <person name="Tanaka K."/>
            <person name="Suzuki T."/>
            <person name="Fujishima M."/>
            <person name="Suzuki H."/>
        </authorList>
    </citation>
    <scope>NUCLEOTIDE SEQUENCE [LARGE SCALE GENOMIC DNA]</scope>
    <source>
        <strain evidence="7 8">F1</strain>
    </source>
</reference>
<dbReference type="STRING" id="1399147.P618_201061"/>
<dbReference type="PANTHER" id="PTHR21011">
    <property type="entry name" value="MITOCHONDRIAL 28S RIBOSOMAL PROTEIN S6"/>
    <property type="match status" value="1"/>
</dbReference>
<evidence type="ECO:0000313" key="7">
    <source>
        <dbReference type="EMBL" id="ETZ06770.1"/>
    </source>
</evidence>
<dbReference type="PANTHER" id="PTHR21011:SF1">
    <property type="entry name" value="SMALL RIBOSOMAL SUBUNIT PROTEIN BS6M"/>
    <property type="match status" value="1"/>
</dbReference>
<dbReference type="InterPro" id="IPR000529">
    <property type="entry name" value="Ribosomal_bS6"/>
</dbReference>
<keyword evidence="2 6" id="KW-0689">Ribosomal protein</keyword>
<protein>
    <recommendedName>
        <fullName evidence="5 6">Small ribosomal subunit protein bS6</fullName>
    </recommendedName>
</protein>
<evidence type="ECO:0000256" key="3">
    <source>
        <dbReference type="ARBA" id="ARBA00023274"/>
    </source>
</evidence>
<dbReference type="GO" id="GO:0005737">
    <property type="term" value="C:cytoplasm"/>
    <property type="evidence" value="ECO:0007669"/>
    <property type="project" value="UniProtKB-ARBA"/>
</dbReference>
<keyword evidence="8" id="KW-1185">Reference proteome</keyword>
<dbReference type="InterPro" id="IPR035980">
    <property type="entry name" value="Ribosomal_bS6_sf"/>
</dbReference>
<accession>W6TFI6</accession>
<comment type="caution">
    <text evidence="7">The sequence shown here is derived from an EMBL/GenBank/DDBJ whole genome shotgun (WGS) entry which is preliminary data.</text>
</comment>
<gene>
    <name evidence="6" type="primary">rpsF</name>
    <name evidence="7" type="ORF">P618_201061</name>
</gene>
<dbReference type="eggNOG" id="COG0360">
    <property type="taxonomic scope" value="Bacteria"/>
</dbReference>
<dbReference type="Gene3D" id="3.30.70.60">
    <property type="match status" value="1"/>
</dbReference>
<keyword evidence="6" id="KW-0699">rRNA-binding</keyword>
<dbReference type="InterPro" id="IPR014717">
    <property type="entry name" value="Transl_elong_EF1B/ribsomal_bS6"/>
</dbReference>
<dbReference type="GO" id="GO:0070181">
    <property type="term" value="F:small ribosomal subunit rRNA binding"/>
    <property type="evidence" value="ECO:0007669"/>
    <property type="project" value="TreeGrafter"/>
</dbReference>
<dbReference type="Pfam" id="PF01250">
    <property type="entry name" value="Ribosomal_S6"/>
    <property type="match status" value="1"/>
</dbReference>
<keyword evidence="6" id="KW-0694">RNA-binding</keyword>
<dbReference type="AlphaFoldDB" id="W6TFI6"/>
<dbReference type="Proteomes" id="UP000019112">
    <property type="component" value="Unassembled WGS sequence"/>
</dbReference>
<dbReference type="RefSeq" id="WP_024161254.1">
    <property type="nucleotide sequence ID" value="NZ_AWTR02000085.1"/>
</dbReference>
<dbReference type="HAMAP" id="MF_00360">
    <property type="entry name" value="Ribosomal_bS6"/>
    <property type="match status" value="1"/>
</dbReference>
<dbReference type="EMBL" id="AWTR02000085">
    <property type="protein sequence ID" value="ETZ06770.1"/>
    <property type="molecule type" value="Genomic_DNA"/>
</dbReference>
<evidence type="ECO:0000256" key="1">
    <source>
        <dbReference type="ARBA" id="ARBA00009512"/>
    </source>
</evidence>
<dbReference type="NCBIfam" id="TIGR00166">
    <property type="entry name" value="S6"/>
    <property type="match status" value="1"/>
</dbReference>
<evidence type="ECO:0000313" key="8">
    <source>
        <dbReference type="Proteomes" id="UP000019112"/>
    </source>
</evidence>
<proteinExistence type="inferred from homology"/>
<evidence type="ECO:0000256" key="5">
    <source>
        <dbReference type="ARBA" id="ARBA00035294"/>
    </source>
</evidence>
<dbReference type="OrthoDB" id="9812702at2"/>
<dbReference type="SUPFAM" id="SSF54995">
    <property type="entry name" value="Ribosomal protein S6"/>
    <property type="match status" value="1"/>
</dbReference>
<evidence type="ECO:0000256" key="6">
    <source>
        <dbReference type="HAMAP-Rule" id="MF_00360"/>
    </source>
</evidence>
<keyword evidence="3 6" id="KW-0687">Ribonucleoprotein</keyword>
<comment type="function">
    <text evidence="4 6">Binds together with bS18 to 16S ribosomal RNA.</text>
</comment>
<dbReference type="GO" id="GO:0006412">
    <property type="term" value="P:translation"/>
    <property type="evidence" value="ECO:0007669"/>
    <property type="project" value="UniProtKB-UniRule"/>
</dbReference>
<sequence>MTTMQDTVKEMLRGRYHREKLLKYELVLIINPDYSMPQVLEAFQKIESKVQEYSGSLNPAEYWGFRTLAYPIHKRNKAHYVYCTAQFNPSCVKELERFLSVELHGGIFRHLILKVQNEDLLVEPTMLKQSSLTDAVNGTPKAAPAVS</sequence>
<name>W6TFI6_HOLOB</name>
<comment type="similarity">
    <text evidence="1 6">Belongs to the bacterial ribosomal protein bS6 family.</text>
</comment>
<dbReference type="GO" id="GO:0005840">
    <property type="term" value="C:ribosome"/>
    <property type="evidence" value="ECO:0007669"/>
    <property type="project" value="UniProtKB-KW"/>
</dbReference>
<evidence type="ECO:0000256" key="4">
    <source>
        <dbReference type="ARBA" id="ARBA00035104"/>
    </source>
</evidence>
<dbReference type="GO" id="GO:1990904">
    <property type="term" value="C:ribonucleoprotein complex"/>
    <property type="evidence" value="ECO:0007669"/>
    <property type="project" value="UniProtKB-KW"/>
</dbReference>